<evidence type="ECO:0000256" key="1">
    <source>
        <dbReference type="SAM" id="SignalP"/>
    </source>
</evidence>
<evidence type="ECO:0008006" key="4">
    <source>
        <dbReference type="Google" id="ProtNLM"/>
    </source>
</evidence>
<accession>A0ABU8PFS5</accession>
<proteinExistence type="predicted"/>
<dbReference type="EMBL" id="JBBGZH010000002">
    <property type="protein sequence ID" value="MEJ5021098.1"/>
    <property type="molecule type" value="Genomic_DNA"/>
</dbReference>
<name>A0ABU8PFS5_9HYPH</name>
<evidence type="ECO:0000313" key="2">
    <source>
        <dbReference type="EMBL" id="MEJ5021098.1"/>
    </source>
</evidence>
<gene>
    <name evidence="2" type="ORF">WH297_15355</name>
</gene>
<dbReference type="RefSeq" id="WP_210201104.1">
    <property type="nucleotide sequence ID" value="NZ_JBBGZH010000002.1"/>
</dbReference>
<comment type="caution">
    <text evidence="2">The sequence shown here is derived from an EMBL/GenBank/DDBJ whole genome shotgun (WGS) entry which is preliminary data.</text>
</comment>
<keyword evidence="3" id="KW-1185">Reference proteome</keyword>
<evidence type="ECO:0000313" key="3">
    <source>
        <dbReference type="Proteomes" id="UP001375812"/>
    </source>
</evidence>
<keyword evidence="1" id="KW-0732">Signal</keyword>
<sequence length="259" mass="28181">MKKAICCAIWLLQGPLTVSAQEGDGGAAQANNPLANSTAINIQNQYIGELTGVGKSANQFYLRAAQPFDFLGGRWIARATLPVNTFPTGSNLDNETGLGDFNIFAAYLFDVGNPGISFGFGPQLTVPSATQSGLGSDKWSAGFANVLFNATNPKFQWGYLLTWQASFAGDDDRDDVNVGAFQPFLFYQLQKGWYLRSSAIWSYNFENDAYTLPLGLGLGKVIKTEKAVVNMFVEPQYSVAKRGDGQSKWGLFTGVIFQF</sequence>
<feature type="signal peptide" evidence="1">
    <location>
        <begin position="1"/>
        <end position="20"/>
    </location>
</feature>
<feature type="chain" id="PRO_5045569673" description="Transporter" evidence="1">
    <location>
        <begin position="21"/>
        <end position="259"/>
    </location>
</feature>
<dbReference type="Proteomes" id="UP001375812">
    <property type="component" value="Unassembled WGS sequence"/>
</dbReference>
<protein>
    <recommendedName>
        <fullName evidence="4">Transporter</fullName>
    </recommendedName>
</protein>
<reference evidence="2 3" key="1">
    <citation type="submission" date="2023-12" db="EMBL/GenBank/DDBJ databases">
        <title>Gut-associated functions are favored during microbiome assembly across C. elegans life.</title>
        <authorList>
            <person name="Zimmermann J."/>
        </authorList>
    </citation>
    <scope>NUCLEOTIDE SEQUENCE [LARGE SCALE GENOMIC DNA]</scope>
    <source>
        <strain evidence="2 3">MYb71</strain>
    </source>
</reference>
<organism evidence="2 3">
    <name type="scientific">Ochrobactrum vermis</name>
    <dbReference type="NCBI Taxonomy" id="1827297"/>
    <lineage>
        <taxon>Bacteria</taxon>
        <taxon>Pseudomonadati</taxon>
        <taxon>Pseudomonadota</taxon>
        <taxon>Alphaproteobacteria</taxon>
        <taxon>Hyphomicrobiales</taxon>
        <taxon>Brucellaceae</taxon>
        <taxon>Brucella/Ochrobactrum group</taxon>
        <taxon>Ochrobactrum</taxon>
    </lineage>
</organism>